<protein>
    <submittedName>
        <fullName evidence="6">Izumo sperm-oocyte fusion 1</fullName>
    </submittedName>
</protein>
<reference evidence="6" key="3">
    <citation type="submission" date="2025-09" db="UniProtKB">
        <authorList>
            <consortium name="Ensembl"/>
        </authorList>
    </citation>
    <scope>IDENTIFICATION</scope>
</reference>
<keyword evidence="3" id="KW-1133">Transmembrane helix</keyword>
<dbReference type="GO" id="GO:0005886">
    <property type="term" value="C:plasma membrane"/>
    <property type="evidence" value="ECO:0007669"/>
    <property type="project" value="Ensembl"/>
</dbReference>
<dbReference type="AlphaFoldDB" id="H0WN21"/>
<dbReference type="GO" id="GO:0035036">
    <property type="term" value="P:sperm-egg recognition"/>
    <property type="evidence" value="ECO:0007669"/>
    <property type="project" value="Ensembl"/>
</dbReference>
<keyword evidence="2 4" id="KW-0732">Signal</keyword>
<dbReference type="InterPro" id="IPR032700">
    <property type="entry name" value="IZUMO1"/>
</dbReference>
<feature type="chain" id="PRO_5003543704" evidence="4">
    <location>
        <begin position="22"/>
        <end position="352"/>
    </location>
</feature>
<dbReference type="InterPro" id="IPR029389">
    <property type="entry name" value="IZUMO"/>
</dbReference>
<evidence type="ECO:0000256" key="4">
    <source>
        <dbReference type="SAM" id="SignalP"/>
    </source>
</evidence>
<dbReference type="InterPro" id="IPR036179">
    <property type="entry name" value="Ig-like_dom_sf"/>
</dbReference>
<dbReference type="GeneTree" id="ENSGT00390000015014"/>
<dbReference type="STRING" id="30611.ENSOGAP00000003187"/>
<dbReference type="InParanoid" id="H0WN21"/>
<dbReference type="SUPFAM" id="SSF48726">
    <property type="entry name" value="Immunoglobulin"/>
    <property type="match status" value="1"/>
</dbReference>
<dbReference type="Ensembl" id="ENSOGAT00000003580.2">
    <property type="protein sequence ID" value="ENSOGAP00000003187.2"/>
    <property type="gene ID" value="ENSOGAG00000003577.2"/>
</dbReference>
<name>H0WN21_OTOGA</name>
<dbReference type="PROSITE" id="PS51257">
    <property type="entry name" value="PROKAR_LIPOPROTEIN"/>
    <property type="match status" value="1"/>
</dbReference>
<dbReference type="GO" id="GO:0002080">
    <property type="term" value="C:acrosomal membrane"/>
    <property type="evidence" value="ECO:0007669"/>
    <property type="project" value="TreeGrafter"/>
</dbReference>
<organism evidence="6 7">
    <name type="scientific">Otolemur garnettii</name>
    <name type="common">Small-eared galago</name>
    <name type="synonym">Garnett's greater bushbaby</name>
    <dbReference type="NCBI Taxonomy" id="30611"/>
    <lineage>
        <taxon>Eukaryota</taxon>
        <taxon>Metazoa</taxon>
        <taxon>Chordata</taxon>
        <taxon>Craniata</taxon>
        <taxon>Vertebrata</taxon>
        <taxon>Euteleostomi</taxon>
        <taxon>Mammalia</taxon>
        <taxon>Eutheria</taxon>
        <taxon>Euarchontoglires</taxon>
        <taxon>Primates</taxon>
        <taxon>Strepsirrhini</taxon>
        <taxon>Lorisiformes</taxon>
        <taxon>Galagidae</taxon>
        <taxon>Otolemur</taxon>
    </lineage>
</organism>
<dbReference type="InterPro" id="IPR032699">
    <property type="entry name" value="Izumo-Ig"/>
</dbReference>
<dbReference type="EMBL" id="AAQR03172831">
    <property type="status" value="NOT_ANNOTATED_CDS"/>
    <property type="molecule type" value="Genomic_DNA"/>
</dbReference>
<keyword evidence="3" id="KW-0812">Transmembrane</keyword>
<proteinExistence type="inferred from homology"/>
<reference evidence="6" key="2">
    <citation type="submission" date="2025-08" db="UniProtKB">
        <authorList>
            <consortium name="Ensembl"/>
        </authorList>
    </citation>
    <scope>IDENTIFICATION</scope>
</reference>
<evidence type="ECO:0000313" key="7">
    <source>
        <dbReference type="Proteomes" id="UP000005225"/>
    </source>
</evidence>
<dbReference type="GO" id="GO:0007342">
    <property type="term" value="P:fusion of sperm to egg plasma membrane involved in single fertilization"/>
    <property type="evidence" value="ECO:0007669"/>
    <property type="project" value="Ensembl"/>
</dbReference>
<feature type="domain" description="Izumo protein immunoglobulin" evidence="5">
    <location>
        <begin position="168"/>
        <end position="255"/>
    </location>
</feature>
<dbReference type="InterPro" id="IPR013783">
    <property type="entry name" value="Ig-like_fold"/>
</dbReference>
<dbReference type="GO" id="GO:0086080">
    <property type="term" value="F:protein binding involved in heterotypic cell-cell adhesion"/>
    <property type="evidence" value="ECO:0007669"/>
    <property type="project" value="TreeGrafter"/>
</dbReference>
<dbReference type="FunCoup" id="H0WN21">
    <property type="interactions" value="45"/>
</dbReference>
<dbReference type="HOGENOM" id="CLU_044481_0_0_1"/>
<evidence type="ECO:0000256" key="1">
    <source>
        <dbReference type="ARBA" id="ARBA00009633"/>
    </source>
</evidence>
<feature type="transmembrane region" description="Helical" evidence="3">
    <location>
        <begin position="295"/>
        <end position="316"/>
    </location>
</feature>
<dbReference type="Gene3D" id="2.60.40.10">
    <property type="entry name" value="Immunoglobulins"/>
    <property type="match status" value="1"/>
</dbReference>
<keyword evidence="7" id="KW-1185">Reference proteome</keyword>
<dbReference type="Proteomes" id="UP000005225">
    <property type="component" value="Unassembled WGS sequence"/>
</dbReference>
<dbReference type="PANTHER" id="PTHR35540">
    <property type="entry name" value="IZUMO SPERM-EGG FUSION PROTEIN 1"/>
    <property type="match status" value="1"/>
</dbReference>
<feature type="signal peptide" evidence="4">
    <location>
        <begin position="1"/>
        <end position="21"/>
    </location>
</feature>
<evidence type="ECO:0000313" key="6">
    <source>
        <dbReference type="Ensembl" id="ENSOGAP00000003187.2"/>
    </source>
</evidence>
<dbReference type="PANTHER" id="PTHR35540:SF1">
    <property type="entry name" value="IZUMO SPERM-EGG FUSION PROTEIN 1"/>
    <property type="match status" value="1"/>
</dbReference>
<evidence type="ECO:0000259" key="5">
    <source>
        <dbReference type="Pfam" id="PF16706"/>
    </source>
</evidence>
<dbReference type="Pfam" id="PF15005">
    <property type="entry name" value="IZUMO"/>
    <property type="match status" value="1"/>
</dbReference>
<reference evidence="7" key="1">
    <citation type="submission" date="2011-03" db="EMBL/GenBank/DDBJ databases">
        <title>Version 3 of the genome sequence of Otolemur garnettii (Bushbaby).</title>
        <authorList>
            <consortium name="The Broad Institute Genome Sequencing Platform"/>
            <person name="Di Palma F."/>
            <person name="Johnson J."/>
            <person name="Lander E.S."/>
            <person name="Lindblad-Toh K."/>
            <person name="Jaffe D.B."/>
            <person name="Gnerre S."/>
            <person name="MacCallum I."/>
            <person name="Przybylski D."/>
            <person name="Ribeiro F.J."/>
            <person name="Burton J.N."/>
            <person name="Walker B.J."/>
            <person name="Sharpe T."/>
            <person name="Hall G."/>
        </authorList>
    </citation>
    <scope>NUCLEOTIDE SEQUENCE [LARGE SCALE GENOMIC DNA]</scope>
</reference>
<evidence type="ECO:0000256" key="3">
    <source>
        <dbReference type="SAM" id="Phobius"/>
    </source>
</evidence>
<comment type="similarity">
    <text evidence="1">Belongs to the Izumo family.</text>
</comment>
<dbReference type="Pfam" id="PF16706">
    <property type="entry name" value="Izumo-Ig"/>
    <property type="match status" value="1"/>
</dbReference>
<accession>H0WN21</accession>
<dbReference type="OMA" id="ATIINFH"/>
<dbReference type="eggNOG" id="ENOG502SFD8">
    <property type="taxonomic scope" value="Eukaryota"/>
</dbReference>
<dbReference type="GO" id="GO:0005102">
    <property type="term" value="F:signaling receptor binding"/>
    <property type="evidence" value="ECO:0007669"/>
    <property type="project" value="Ensembl"/>
</dbReference>
<sequence length="352" mass="39387">MRPNFALLLAALAGCLLSAGACVICSPSVQEALKSLERDYLPGHLDVRLRKSVMSKLVKSLTAFKDLPLNEASFMGVIDETTLEKASWSLLKDLKRITDSDVSDDHFVRELLWMLKLQKETFTKYVAQFQKEAFCPNKCGVMLQAVIWCNHCQKQIHPCRKSPDCGERNVEVHEMEDMILDCELSWHRMSQGLSNYRFYRVWGNKSETLVSDGKEPTLTKPMVGAEDAGNYRCELGLVKSSPATIIHFHVTVLPKRSLVETPSPTTATTAEGMTTSELSTPLLSSKSDDMLKDRLAGLLMWISLVLIVCLVLAMFCRKKVIDYITLKLCGANQEEVSSTQVPTRTSSDLKSE</sequence>
<keyword evidence="3" id="KW-0472">Membrane</keyword>
<evidence type="ECO:0000256" key="2">
    <source>
        <dbReference type="ARBA" id="ARBA00022729"/>
    </source>
</evidence>